<dbReference type="AlphaFoldDB" id="A0AAV4WHL0"/>
<gene>
    <name evidence="1" type="ORF">CEXT_556221</name>
</gene>
<dbReference type="Proteomes" id="UP001054945">
    <property type="component" value="Unassembled WGS sequence"/>
</dbReference>
<reference evidence="1 2" key="1">
    <citation type="submission" date="2021-06" db="EMBL/GenBank/DDBJ databases">
        <title>Caerostris extrusa draft genome.</title>
        <authorList>
            <person name="Kono N."/>
            <person name="Arakawa K."/>
        </authorList>
    </citation>
    <scope>NUCLEOTIDE SEQUENCE [LARGE SCALE GENOMIC DNA]</scope>
</reference>
<protein>
    <submittedName>
        <fullName evidence="1">Uncharacterized protein C3orf32</fullName>
    </submittedName>
</protein>
<organism evidence="1 2">
    <name type="scientific">Caerostris extrusa</name>
    <name type="common">Bark spider</name>
    <name type="synonym">Caerostris bankana</name>
    <dbReference type="NCBI Taxonomy" id="172846"/>
    <lineage>
        <taxon>Eukaryota</taxon>
        <taxon>Metazoa</taxon>
        <taxon>Ecdysozoa</taxon>
        <taxon>Arthropoda</taxon>
        <taxon>Chelicerata</taxon>
        <taxon>Arachnida</taxon>
        <taxon>Araneae</taxon>
        <taxon>Araneomorphae</taxon>
        <taxon>Entelegynae</taxon>
        <taxon>Araneoidea</taxon>
        <taxon>Araneidae</taxon>
        <taxon>Caerostris</taxon>
    </lineage>
</organism>
<accession>A0AAV4WHL0</accession>
<evidence type="ECO:0000313" key="1">
    <source>
        <dbReference type="EMBL" id="GIY81763.1"/>
    </source>
</evidence>
<dbReference type="EMBL" id="BPLR01016162">
    <property type="protein sequence ID" value="GIY81763.1"/>
    <property type="molecule type" value="Genomic_DNA"/>
</dbReference>
<feature type="non-terminal residue" evidence="1">
    <location>
        <position position="1"/>
    </location>
</feature>
<keyword evidence="2" id="KW-1185">Reference proteome</keyword>
<dbReference type="PANTHER" id="PTHR48465:SF1">
    <property type="entry name" value="PROTEIN SSUH2 HOMOLOG"/>
    <property type="match status" value="1"/>
</dbReference>
<comment type="caution">
    <text evidence="1">The sequence shown here is derived from an EMBL/GenBank/DDBJ whole genome shotgun (WGS) entry which is preliminary data.</text>
</comment>
<sequence>AIPPPLETTAKKSESEIHRSPLPVIPHLTEKEARDALVKEVSTHFCYETFTEKRTNCWAFEPYTGGTLEKLESGDAPFPWDIPSDPPAHFMNHVTQLEVPYTASIKVCHVCGGPGRKRCATCSGKGWVSC</sequence>
<dbReference type="InterPro" id="IPR052789">
    <property type="entry name" value="SSUH2_homolog"/>
</dbReference>
<dbReference type="PANTHER" id="PTHR48465">
    <property type="entry name" value="PROTEIN SSUH2 HOMOLOG"/>
    <property type="match status" value="1"/>
</dbReference>
<name>A0AAV4WHL0_CAEEX</name>
<evidence type="ECO:0000313" key="2">
    <source>
        <dbReference type="Proteomes" id="UP001054945"/>
    </source>
</evidence>
<proteinExistence type="predicted"/>